<dbReference type="AlphaFoldDB" id="A0A0D2K8D9"/>
<dbReference type="Gene3D" id="1.25.40.20">
    <property type="entry name" value="Ankyrin repeat-containing domain"/>
    <property type="match status" value="2"/>
</dbReference>
<evidence type="ECO:0000256" key="1">
    <source>
        <dbReference type="ARBA" id="ARBA00022737"/>
    </source>
</evidence>
<dbReference type="Gene3D" id="3.30.40.10">
    <property type="entry name" value="Zinc/RING finger domain, C3HC4 (zinc finger)"/>
    <property type="match status" value="1"/>
</dbReference>
<dbReference type="SMART" id="SM00248">
    <property type="entry name" value="ANK"/>
    <property type="match status" value="5"/>
</dbReference>
<dbReference type="PANTHER" id="PTHR24198">
    <property type="entry name" value="ANKYRIN REPEAT AND PROTEIN KINASE DOMAIN-CONTAINING PROTEIN"/>
    <property type="match status" value="1"/>
</dbReference>
<sequence length="505" mass="50624">MGIALSILSAHKLKDDVKKGCVDLEQLERECAKQPQLLRTRGLLAFHKRLLHAAAKAANEPALCCLLRCAEDAARAAAVDGGGGALPSSVRAAVDARNACGQTPLMLAAIHPGGATCVRLLLGAGADPWAADSRGGRTALFYAACADAADSAAALLDATQGAFAPCPSSPNGPATRYVDVRMRAGFTALHVAVDADARGALRELLRAAPALCVRTLVGSYGCIACTRGTCPMHLAARLGHTEAAKMLLLAHVSTPAASRSPDPRALRDGFGHLPCHLAALSAHHDLAHLLHPRLPLSSALGGASSLYSNGAPSLKLLAAAALRGRQRKTLAAAQAALGLASGGGGDAPNGTAAAVACCKVGVGAAAAGGHRVRAACAVDVAACEAASPDAGAGAPLLGKDVSFVLGPTPARSRAAAAPGSSGEAVLGPPQREAAPTDRGGCSNERDGEDSCCGVCLDAPPGIRLKPCGHAMCSACCSGLFSMQHAEVVACPFCRSVIGCFSPACC</sequence>
<dbReference type="InterPro" id="IPR002110">
    <property type="entry name" value="Ankyrin_rpt"/>
</dbReference>
<keyword evidence="8" id="KW-1185">Reference proteome</keyword>
<dbReference type="GO" id="GO:0008270">
    <property type="term" value="F:zinc ion binding"/>
    <property type="evidence" value="ECO:0007669"/>
    <property type="project" value="UniProtKB-KW"/>
</dbReference>
<dbReference type="SMART" id="SM00184">
    <property type="entry name" value="RING"/>
    <property type="match status" value="1"/>
</dbReference>
<evidence type="ECO:0000256" key="4">
    <source>
        <dbReference type="PROSITE-ProRule" id="PRU00175"/>
    </source>
</evidence>
<dbReference type="Pfam" id="PF12796">
    <property type="entry name" value="Ank_2"/>
    <property type="match status" value="1"/>
</dbReference>
<accession>A0A0D2K8D9</accession>
<feature type="domain" description="RING-type" evidence="6">
    <location>
        <begin position="452"/>
        <end position="494"/>
    </location>
</feature>
<evidence type="ECO:0000256" key="2">
    <source>
        <dbReference type="ARBA" id="ARBA00023043"/>
    </source>
</evidence>
<dbReference type="InterPro" id="IPR013083">
    <property type="entry name" value="Znf_RING/FYVE/PHD"/>
</dbReference>
<keyword evidence="4" id="KW-0863">Zinc-finger</keyword>
<dbReference type="SUPFAM" id="SSF48403">
    <property type="entry name" value="Ankyrin repeat"/>
    <property type="match status" value="1"/>
</dbReference>
<dbReference type="GeneID" id="25732277"/>
<dbReference type="PROSITE" id="PS50089">
    <property type="entry name" value="ZF_RING_2"/>
    <property type="match status" value="1"/>
</dbReference>
<organism evidence="7 8">
    <name type="scientific">Monoraphidium neglectum</name>
    <dbReference type="NCBI Taxonomy" id="145388"/>
    <lineage>
        <taxon>Eukaryota</taxon>
        <taxon>Viridiplantae</taxon>
        <taxon>Chlorophyta</taxon>
        <taxon>core chlorophytes</taxon>
        <taxon>Chlorophyceae</taxon>
        <taxon>CS clade</taxon>
        <taxon>Sphaeropleales</taxon>
        <taxon>Selenastraceae</taxon>
        <taxon>Monoraphidium</taxon>
    </lineage>
</organism>
<reference evidence="7 8" key="1">
    <citation type="journal article" date="2013" name="BMC Genomics">
        <title>Reconstruction of the lipid metabolism for the microalga Monoraphidium neglectum from its genome sequence reveals characteristics suitable for biofuel production.</title>
        <authorList>
            <person name="Bogen C."/>
            <person name="Al-Dilaimi A."/>
            <person name="Albersmeier A."/>
            <person name="Wichmann J."/>
            <person name="Grundmann M."/>
            <person name="Rupp O."/>
            <person name="Lauersen K.J."/>
            <person name="Blifernez-Klassen O."/>
            <person name="Kalinowski J."/>
            <person name="Goesmann A."/>
            <person name="Mussgnug J.H."/>
            <person name="Kruse O."/>
        </authorList>
    </citation>
    <scope>NUCLEOTIDE SEQUENCE [LARGE SCALE GENOMIC DNA]</scope>
    <source>
        <strain evidence="7 8">SAG 48.87</strain>
    </source>
</reference>
<evidence type="ECO:0000313" key="8">
    <source>
        <dbReference type="Proteomes" id="UP000054498"/>
    </source>
</evidence>
<dbReference type="PROSITE" id="PS50297">
    <property type="entry name" value="ANK_REP_REGION"/>
    <property type="match status" value="1"/>
</dbReference>
<evidence type="ECO:0000256" key="3">
    <source>
        <dbReference type="PROSITE-ProRule" id="PRU00023"/>
    </source>
</evidence>
<dbReference type="OrthoDB" id="534630at2759"/>
<feature type="compositionally biased region" description="Low complexity" evidence="5">
    <location>
        <begin position="412"/>
        <end position="424"/>
    </location>
</feature>
<name>A0A0D2K8D9_9CHLO</name>
<dbReference type="Pfam" id="PF00023">
    <property type="entry name" value="Ank"/>
    <property type="match status" value="1"/>
</dbReference>
<dbReference type="KEGG" id="mng:MNEG_1469"/>
<dbReference type="Proteomes" id="UP000054498">
    <property type="component" value="Unassembled WGS sequence"/>
</dbReference>
<dbReference type="InterPro" id="IPR036770">
    <property type="entry name" value="Ankyrin_rpt-contain_sf"/>
</dbReference>
<dbReference type="EMBL" id="KK100366">
    <property type="protein sequence ID" value="KIZ06488.1"/>
    <property type="molecule type" value="Genomic_DNA"/>
</dbReference>
<dbReference type="PROSITE" id="PS50088">
    <property type="entry name" value="ANK_REPEAT"/>
    <property type="match status" value="2"/>
</dbReference>
<feature type="region of interest" description="Disordered" evidence="5">
    <location>
        <begin position="412"/>
        <end position="445"/>
    </location>
</feature>
<proteinExistence type="predicted"/>
<keyword evidence="4" id="KW-0862">Zinc</keyword>
<evidence type="ECO:0000256" key="5">
    <source>
        <dbReference type="SAM" id="MobiDB-lite"/>
    </source>
</evidence>
<dbReference type="InterPro" id="IPR001841">
    <property type="entry name" value="Znf_RING"/>
</dbReference>
<gene>
    <name evidence="7" type="ORF">MNEG_1469</name>
</gene>
<dbReference type="RefSeq" id="XP_013905507.1">
    <property type="nucleotide sequence ID" value="XM_014050053.1"/>
</dbReference>
<evidence type="ECO:0000313" key="7">
    <source>
        <dbReference type="EMBL" id="KIZ06488.1"/>
    </source>
</evidence>
<keyword evidence="2 3" id="KW-0040">ANK repeat</keyword>
<feature type="repeat" description="ANK" evidence="3">
    <location>
        <begin position="227"/>
        <end position="259"/>
    </location>
</feature>
<dbReference type="SUPFAM" id="SSF57850">
    <property type="entry name" value="RING/U-box"/>
    <property type="match status" value="1"/>
</dbReference>
<feature type="repeat" description="ANK" evidence="3">
    <location>
        <begin position="100"/>
        <end position="133"/>
    </location>
</feature>
<protein>
    <recommendedName>
        <fullName evidence="6">RING-type domain-containing protein</fullName>
    </recommendedName>
</protein>
<keyword evidence="1" id="KW-0677">Repeat</keyword>
<evidence type="ECO:0000259" key="6">
    <source>
        <dbReference type="PROSITE" id="PS50089"/>
    </source>
</evidence>
<keyword evidence="4" id="KW-0479">Metal-binding</keyword>
<dbReference type="PANTHER" id="PTHR24198:SF165">
    <property type="entry name" value="ANKYRIN REPEAT-CONTAINING PROTEIN-RELATED"/>
    <property type="match status" value="1"/>
</dbReference>